<keyword evidence="4 5" id="KW-0472">Membrane</keyword>
<evidence type="ECO:0000256" key="2">
    <source>
        <dbReference type="ARBA" id="ARBA00022692"/>
    </source>
</evidence>
<dbReference type="EMBL" id="JACOSL010000039">
    <property type="protein sequence ID" value="MBI1756713.1"/>
    <property type="molecule type" value="Genomic_DNA"/>
</dbReference>
<gene>
    <name evidence="6" type="ORF">HYR64_06355</name>
</gene>
<evidence type="ECO:0000256" key="1">
    <source>
        <dbReference type="ARBA" id="ARBA00004141"/>
    </source>
</evidence>
<name>A0A931LSM5_FIMGI</name>
<dbReference type="AlphaFoldDB" id="A0A931LSM5"/>
<feature type="non-terminal residue" evidence="6">
    <location>
        <position position="1"/>
    </location>
</feature>
<evidence type="ECO:0000256" key="3">
    <source>
        <dbReference type="ARBA" id="ARBA00022989"/>
    </source>
</evidence>
<evidence type="ECO:0000313" key="7">
    <source>
        <dbReference type="Proteomes" id="UP000727962"/>
    </source>
</evidence>
<protein>
    <submittedName>
        <fullName evidence="6">Twin-arginine translocase subunit TatC</fullName>
    </submittedName>
</protein>
<feature type="transmembrane region" description="Helical" evidence="5">
    <location>
        <begin position="6"/>
        <end position="23"/>
    </location>
</feature>
<dbReference type="GO" id="GO:0043953">
    <property type="term" value="P:protein transport by the Tat complex"/>
    <property type="evidence" value="ECO:0007669"/>
    <property type="project" value="TreeGrafter"/>
</dbReference>
<dbReference type="Pfam" id="PF00902">
    <property type="entry name" value="TatC"/>
    <property type="match status" value="1"/>
</dbReference>
<dbReference type="GO" id="GO:0065002">
    <property type="term" value="P:intracellular protein transmembrane transport"/>
    <property type="evidence" value="ECO:0007669"/>
    <property type="project" value="TreeGrafter"/>
</dbReference>
<dbReference type="GO" id="GO:0009977">
    <property type="term" value="F:proton motive force dependent protein transmembrane transporter activity"/>
    <property type="evidence" value="ECO:0007669"/>
    <property type="project" value="TreeGrafter"/>
</dbReference>
<accession>A0A931LSM5</accession>
<dbReference type="Proteomes" id="UP000727962">
    <property type="component" value="Unassembled WGS sequence"/>
</dbReference>
<evidence type="ECO:0000256" key="4">
    <source>
        <dbReference type="ARBA" id="ARBA00023136"/>
    </source>
</evidence>
<comment type="subcellular location">
    <subcellularLocation>
        <location evidence="1">Membrane</location>
        <topology evidence="1">Multi-pass membrane protein</topology>
    </subcellularLocation>
</comment>
<feature type="transmembrane region" description="Helical" evidence="5">
    <location>
        <begin position="30"/>
        <end position="50"/>
    </location>
</feature>
<sequence length="65" mass="7165">TPEALLQYWGQSAVAIFTIAMIVTPSNDAFSMLMMAIPLCVLFILSVFLVKWTTKRPPSDSSEDA</sequence>
<keyword evidence="2 5" id="KW-0812">Transmembrane</keyword>
<reference evidence="6" key="1">
    <citation type="submission" date="2020-07" db="EMBL/GenBank/DDBJ databases">
        <title>Huge and variable diversity of episymbiotic CPR bacteria and DPANN archaea in groundwater ecosystems.</title>
        <authorList>
            <person name="He C.Y."/>
            <person name="Keren R."/>
            <person name="Whittaker M."/>
            <person name="Farag I.F."/>
            <person name="Doudna J."/>
            <person name="Cate J.H.D."/>
            <person name="Banfield J.F."/>
        </authorList>
    </citation>
    <scope>NUCLEOTIDE SEQUENCE</scope>
    <source>
        <strain evidence="6">NC_groundwater_17_Pr7_B-0.1um_64_12</strain>
    </source>
</reference>
<evidence type="ECO:0000256" key="5">
    <source>
        <dbReference type="SAM" id="Phobius"/>
    </source>
</evidence>
<proteinExistence type="predicted"/>
<keyword evidence="3 5" id="KW-1133">Transmembrane helix</keyword>
<dbReference type="GO" id="GO:0033281">
    <property type="term" value="C:TAT protein transport complex"/>
    <property type="evidence" value="ECO:0007669"/>
    <property type="project" value="TreeGrafter"/>
</dbReference>
<organism evidence="6 7">
    <name type="scientific">Fimbriimonas ginsengisoli</name>
    <dbReference type="NCBI Taxonomy" id="1005039"/>
    <lineage>
        <taxon>Bacteria</taxon>
        <taxon>Bacillati</taxon>
        <taxon>Armatimonadota</taxon>
        <taxon>Fimbriimonadia</taxon>
        <taxon>Fimbriimonadales</taxon>
        <taxon>Fimbriimonadaceae</taxon>
        <taxon>Fimbriimonas</taxon>
    </lineage>
</organism>
<dbReference type="InterPro" id="IPR002033">
    <property type="entry name" value="TatC"/>
</dbReference>
<dbReference type="PANTHER" id="PTHR30371">
    <property type="entry name" value="SEC-INDEPENDENT PROTEIN TRANSLOCASE PROTEIN TATC"/>
    <property type="match status" value="1"/>
</dbReference>
<dbReference type="PANTHER" id="PTHR30371:SF0">
    <property type="entry name" value="SEC-INDEPENDENT PROTEIN TRANSLOCASE PROTEIN TATC, CHLOROPLASTIC-RELATED"/>
    <property type="match status" value="1"/>
</dbReference>
<comment type="caution">
    <text evidence="6">The sequence shown here is derived from an EMBL/GenBank/DDBJ whole genome shotgun (WGS) entry which is preliminary data.</text>
</comment>
<evidence type="ECO:0000313" key="6">
    <source>
        <dbReference type="EMBL" id="MBI1756713.1"/>
    </source>
</evidence>